<gene>
    <name evidence="5" type="ORF">SAMN05421505_14329</name>
</gene>
<dbReference type="OrthoDB" id="9766715at2"/>
<protein>
    <submittedName>
        <fullName evidence="5">Pyruvate dehydrogenase E1 component alpha subunit</fullName>
    </submittedName>
</protein>
<dbReference type="GO" id="GO:0006086">
    <property type="term" value="P:pyruvate decarboxylation to acetyl-CoA"/>
    <property type="evidence" value="ECO:0007669"/>
    <property type="project" value="TreeGrafter"/>
</dbReference>
<dbReference type="GO" id="GO:0004739">
    <property type="term" value="F:pyruvate dehydrogenase (acetyl-transferring) activity"/>
    <property type="evidence" value="ECO:0007669"/>
    <property type="project" value="TreeGrafter"/>
</dbReference>
<dbReference type="PANTHER" id="PTHR11516:SF60">
    <property type="entry name" value="PYRUVATE DEHYDROGENASE E1 COMPONENT SUBUNIT ALPHA"/>
    <property type="match status" value="1"/>
</dbReference>
<evidence type="ECO:0000313" key="6">
    <source>
        <dbReference type="Proteomes" id="UP000198923"/>
    </source>
</evidence>
<dbReference type="RefSeq" id="WP_093175091.1">
    <property type="nucleotide sequence ID" value="NZ_FNCN01000043.1"/>
</dbReference>
<dbReference type="AlphaFoldDB" id="A0A1G8JJB3"/>
<proteinExistence type="predicted"/>
<organism evidence="5 6">
    <name type="scientific">Sinosporangium album</name>
    <dbReference type="NCBI Taxonomy" id="504805"/>
    <lineage>
        <taxon>Bacteria</taxon>
        <taxon>Bacillati</taxon>
        <taxon>Actinomycetota</taxon>
        <taxon>Actinomycetes</taxon>
        <taxon>Streptosporangiales</taxon>
        <taxon>Streptosporangiaceae</taxon>
        <taxon>Sinosporangium</taxon>
    </lineage>
</organism>
<sequence>MTEVQSSSEISEELGISLYRSMSTARQFEKRAYDLFMQNLVKGTTHLGIGQEAVASGVAEAMADGDYTFVTYRGHNHLVARGTPLAPLMAELLGRDNGLMHGKGGSMHLIDAERGVLGSYAIIGAQLVIANGAAWSAQYRGSGQVTVCFFGDGATNIGAFHEALNFAVIWNLPVVFVCENNLYMEYTKTDTITAVEHPAADRAAGYNLPRIVIDGNDVEEVYLTAKKAVDLARAGGGPSIIEAVTYRHGGHSRADPAKYRDPAEVAEWLEKDPLPAYRARLIARGVDPSVFEKIDAEIGVEVDAATEEAKAGEWPKPERLYTNVWADGGAEWRN</sequence>
<evidence type="ECO:0000256" key="2">
    <source>
        <dbReference type="ARBA" id="ARBA00023002"/>
    </source>
</evidence>
<dbReference type="CDD" id="cd02000">
    <property type="entry name" value="TPP_E1_PDC_ADC_BCADC"/>
    <property type="match status" value="1"/>
</dbReference>
<evidence type="ECO:0000313" key="5">
    <source>
        <dbReference type="EMBL" id="SDI30730.1"/>
    </source>
</evidence>
<evidence type="ECO:0000256" key="1">
    <source>
        <dbReference type="ARBA" id="ARBA00001964"/>
    </source>
</evidence>
<dbReference type="InterPro" id="IPR050642">
    <property type="entry name" value="PDH_E1_Alpha_Subunit"/>
</dbReference>
<dbReference type="Gene3D" id="3.40.50.970">
    <property type="match status" value="1"/>
</dbReference>
<dbReference type="SUPFAM" id="SSF52518">
    <property type="entry name" value="Thiamin diphosphate-binding fold (THDP-binding)"/>
    <property type="match status" value="1"/>
</dbReference>
<accession>A0A1G8JJB3</accession>
<dbReference type="InterPro" id="IPR001017">
    <property type="entry name" value="DH_E1"/>
</dbReference>
<keyword evidence="6" id="KW-1185">Reference proteome</keyword>
<keyword evidence="3" id="KW-0786">Thiamine pyrophosphate</keyword>
<evidence type="ECO:0000256" key="3">
    <source>
        <dbReference type="ARBA" id="ARBA00023052"/>
    </source>
</evidence>
<feature type="domain" description="Dehydrogenase E1 component" evidence="4">
    <location>
        <begin position="21"/>
        <end position="317"/>
    </location>
</feature>
<dbReference type="InterPro" id="IPR029061">
    <property type="entry name" value="THDP-binding"/>
</dbReference>
<keyword evidence="2" id="KW-0560">Oxidoreductase</keyword>
<keyword evidence="5" id="KW-0670">Pyruvate</keyword>
<dbReference type="Proteomes" id="UP000198923">
    <property type="component" value="Unassembled WGS sequence"/>
</dbReference>
<comment type="cofactor">
    <cofactor evidence="1">
        <name>thiamine diphosphate</name>
        <dbReference type="ChEBI" id="CHEBI:58937"/>
    </cofactor>
</comment>
<dbReference type="PANTHER" id="PTHR11516">
    <property type="entry name" value="PYRUVATE DEHYDROGENASE E1 COMPONENT, ALPHA SUBUNIT BACTERIAL AND ORGANELLAR"/>
    <property type="match status" value="1"/>
</dbReference>
<name>A0A1G8JJB3_9ACTN</name>
<reference evidence="5 6" key="1">
    <citation type="submission" date="2016-10" db="EMBL/GenBank/DDBJ databases">
        <authorList>
            <person name="de Groot N.N."/>
        </authorList>
    </citation>
    <scope>NUCLEOTIDE SEQUENCE [LARGE SCALE GENOMIC DNA]</scope>
    <source>
        <strain evidence="5 6">CPCC 201354</strain>
    </source>
</reference>
<dbReference type="Pfam" id="PF00676">
    <property type="entry name" value="E1_dh"/>
    <property type="match status" value="1"/>
</dbReference>
<dbReference type="GO" id="GO:0000287">
    <property type="term" value="F:magnesium ion binding"/>
    <property type="evidence" value="ECO:0007669"/>
    <property type="project" value="UniProtKB-ARBA"/>
</dbReference>
<dbReference type="EMBL" id="FNCN01000043">
    <property type="protein sequence ID" value="SDI30730.1"/>
    <property type="molecule type" value="Genomic_DNA"/>
</dbReference>
<evidence type="ECO:0000259" key="4">
    <source>
        <dbReference type="Pfam" id="PF00676"/>
    </source>
</evidence>
<dbReference type="STRING" id="504805.SAMN05421505_14329"/>